<dbReference type="AlphaFoldDB" id="A0A0F9SL98"/>
<protein>
    <submittedName>
        <fullName evidence="1">Uncharacterized protein</fullName>
    </submittedName>
</protein>
<accession>A0A0F9SL98</accession>
<sequence>MTRKKTEPVLGDDFDLFLSREVLLMAGGPNTGKSYSVARLIEDSVAGGYRVDVIDRDRGLGKALKELGLTELPPSVRYTKASTWADVEAGVQQAMELGAGDWVVLEMMGEFWNLSQTAYSEMVYGEGLTSHILALRAEAEAKVQEASLDSRSKAASSERQRGVGYQGMEGRTDWSLIKRMHNTEVRDRLIENSNANILATTAVVPLDDERGAAAYPKWKRVGVRPEGEKHNVYKFDTWVYVEFRDGSYVWSTDLGKGEGKDRGGRAFATRVPFDDTGLIMSMNDHFGAE</sequence>
<reference evidence="1" key="1">
    <citation type="journal article" date="2015" name="Nature">
        <title>Complex archaea that bridge the gap between prokaryotes and eukaryotes.</title>
        <authorList>
            <person name="Spang A."/>
            <person name="Saw J.H."/>
            <person name="Jorgensen S.L."/>
            <person name="Zaremba-Niedzwiedzka K."/>
            <person name="Martijn J."/>
            <person name="Lind A.E."/>
            <person name="van Eijk R."/>
            <person name="Schleper C."/>
            <person name="Guy L."/>
            <person name="Ettema T.J."/>
        </authorList>
    </citation>
    <scope>NUCLEOTIDE SEQUENCE</scope>
</reference>
<gene>
    <name evidence="1" type="ORF">LCGC14_0457970</name>
</gene>
<comment type="caution">
    <text evidence="1">The sequence shown here is derived from an EMBL/GenBank/DDBJ whole genome shotgun (WGS) entry which is preliminary data.</text>
</comment>
<evidence type="ECO:0000313" key="1">
    <source>
        <dbReference type="EMBL" id="KKN67764.1"/>
    </source>
</evidence>
<organism evidence="1">
    <name type="scientific">marine sediment metagenome</name>
    <dbReference type="NCBI Taxonomy" id="412755"/>
    <lineage>
        <taxon>unclassified sequences</taxon>
        <taxon>metagenomes</taxon>
        <taxon>ecological metagenomes</taxon>
    </lineage>
</organism>
<dbReference type="EMBL" id="LAZR01000466">
    <property type="protein sequence ID" value="KKN67764.1"/>
    <property type="molecule type" value="Genomic_DNA"/>
</dbReference>
<name>A0A0F9SL98_9ZZZZ</name>
<proteinExistence type="predicted"/>